<dbReference type="Proteomes" id="UP001529510">
    <property type="component" value="Unassembled WGS sequence"/>
</dbReference>
<accession>A0ABD0MU14</accession>
<dbReference type="EMBL" id="JAMKFB020000189">
    <property type="protein sequence ID" value="KAL0152514.1"/>
    <property type="molecule type" value="Genomic_DNA"/>
</dbReference>
<protein>
    <submittedName>
        <fullName evidence="2">Uncharacterized protein</fullName>
    </submittedName>
</protein>
<keyword evidence="3" id="KW-1185">Reference proteome</keyword>
<feature type="region of interest" description="Disordered" evidence="1">
    <location>
        <begin position="1"/>
        <end position="23"/>
    </location>
</feature>
<reference evidence="2 3" key="1">
    <citation type="submission" date="2024-05" db="EMBL/GenBank/DDBJ databases">
        <title>Genome sequencing and assembly of Indian major carp, Cirrhinus mrigala (Hamilton, 1822).</title>
        <authorList>
            <person name="Mohindra V."/>
            <person name="Chowdhury L.M."/>
            <person name="Lal K."/>
            <person name="Jena J.K."/>
        </authorList>
    </citation>
    <scope>NUCLEOTIDE SEQUENCE [LARGE SCALE GENOMIC DNA]</scope>
    <source>
        <strain evidence="2">CM1030</strain>
        <tissue evidence="2">Blood</tissue>
    </source>
</reference>
<organism evidence="2 3">
    <name type="scientific">Cirrhinus mrigala</name>
    <name type="common">Mrigala</name>
    <dbReference type="NCBI Taxonomy" id="683832"/>
    <lineage>
        <taxon>Eukaryota</taxon>
        <taxon>Metazoa</taxon>
        <taxon>Chordata</taxon>
        <taxon>Craniata</taxon>
        <taxon>Vertebrata</taxon>
        <taxon>Euteleostomi</taxon>
        <taxon>Actinopterygii</taxon>
        <taxon>Neopterygii</taxon>
        <taxon>Teleostei</taxon>
        <taxon>Ostariophysi</taxon>
        <taxon>Cypriniformes</taxon>
        <taxon>Cyprinidae</taxon>
        <taxon>Labeoninae</taxon>
        <taxon>Labeonini</taxon>
        <taxon>Cirrhinus</taxon>
    </lineage>
</organism>
<comment type="caution">
    <text evidence="2">The sequence shown here is derived from an EMBL/GenBank/DDBJ whole genome shotgun (WGS) entry which is preliminary data.</text>
</comment>
<evidence type="ECO:0000313" key="2">
    <source>
        <dbReference type="EMBL" id="KAL0152514.1"/>
    </source>
</evidence>
<evidence type="ECO:0000256" key="1">
    <source>
        <dbReference type="SAM" id="MobiDB-lite"/>
    </source>
</evidence>
<sequence>MSIGASAEGLSSSDTEDSAERPPVVVAAQPESQGKLPAIFHRAASTTRLEVGFPPSLAVHGLTIGFQRRKAALAAPSLVGVAWNTLTPSGGVCDCGALVLAEHRHLVGLFVFPSNRAHSAAGHATFALHAMTLLHYIGHDFDVHEDSSDSRLMQELHTALGQRKITNFWLNLVGCTAATKLTFLVFHLSGQPLRRLLHTQIRVPMLRQRGTMDQLRPEGRVLLYSGYPDADHFSVCFRAQTYQYSSPLGFPAFWSDLLEKGTWVLKFLGNWDMNTPLVRFVGRIQELGAFAPQPLVLRSTGRRASLKGEWSSLFSQNGVGSGRDMSAKRVGAELPDSLQAQDSGPSKLLEVPKAYGSRGFAAWPFHMRSLQH</sequence>
<proteinExistence type="predicted"/>
<gene>
    <name evidence="2" type="ORF">M9458_052237</name>
</gene>
<dbReference type="AlphaFoldDB" id="A0ABD0MU14"/>
<evidence type="ECO:0000313" key="3">
    <source>
        <dbReference type="Proteomes" id="UP001529510"/>
    </source>
</evidence>
<name>A0ABD0MU14_CIRMR</name>